<dbReference type="AlphaFoldDB" id="A0AAE3N5V8"/>
<dbReference type="EMBL" id="JAQIPB010000003">
    <property type="protein sequence ID" value="MDA7416475.1"/>
    <property type="molecule type" value="Genomic_DNA"/>
</dbReference>
<keyword evidence="4" id="KW-1185">Reference proteome</keyword>
<dbReference type="InterPro" id="IPR003344">
    <property type="entry name" value="Big_1_dom"/>
</dbReference>
<evidence type="ECO:0000259" key="2">
    <source>
        <dbReference type="SMART" id="SM00634"/>
    </source>
</evidence>
<dbReference type="InterPro" id="IPR013783">
    <property type="entry name" value="Ig-like_fold"/>
</dbReference>
<comment type="similarity">
    <text evidence="1">Belongs to the intimin/invasin family.</text>
</comment>
<dbReference type="SMART" id="SM00634">
    <property type="entry name" value="BID_1"/>
    <property type="match status" value="3"/>
</dbReference>
<evidence type="ECO:0000313" key="4">
    <source>
        <dbReference type="Proteomes" id="UP001212602"/>
    </source>
</evidence>
<feature type="domain" description="Big-1" evidence="2">
    <location>
        <begin position="180"/>
        <end position="277"/>
    </location>
</feature>
<dbReference type="Gene3D" id="2.60.40.10">
    <property type="entry name" value="Immunoglobulins"/>
    <property type="match status" value="3"/>
</dbReference>
<organism evidence="3 4">
    <name type="scientific">Xenophilus arseniciresistens</name>
    <dbReference type="NCBI Taxonomy" id="1283306"/>
    <lineage>
        <taxon>Bacteria</taxon>
        <taxon>Pseudomonadati</taxon>
        <taxon>Pseudomonadota</taxon>
        <taxon>Betaproteobacteria</taxon>
        <taxon>Burkholderiales</taxon>
        <taxon>Comamonadaceae</taxon>
        <taxon>Xenophilus</taxon>
    </lineage>
</organism>
<protein>
    <submittedName>
        <fullName evidence="3">Ig-like domain-containing protein</fullName>
    </submittedName>
</protein>
<feature type="domain" description="Big-1" evidence="2">
    <location>
        <begin position="295"/>
        <end position="387"/>
    </location>
</feature>
<proteinExistence type="inferred from homology"/>
<evidence type="ECO:0000256" key="1">
    <source>
        <dbReference type="ARBA" id="ARBA00010116"/>
    </source>
</evidence>
<dbReference type="PROSITE" id="PS51257">
    <property type="entry name" value="PROKAR_LIPOPROTEIN"/>
    <property type="match status" value="1"/>
</dbReference>
<sequence length="528" mass="52828">MKYLEGIGRASLMALVAAAVVACGGGGGSPSVPIIPIATNPTNPTNPATPTTPAAPTAAMAIVNVNGVSTSSMTTLEISQVRFTLLDAKGVPVQGKVVTFTESGSGLLSFAPSSGTALTDANGLATIEVRAASSTSTGATTVVGSALVDGTTVTAEKSLAISNAPSVGQTDPQALASSIGFLDINPADKSIVLAGSGGNGRAESATLRFRVVDANNTPVKGAKVSFSVNPAEYVTLNVPTATSDAEGVVLTTVSSQNVTTSAVVVAKVDGRNISSQSDQLLITTGVATQAGFDLSATKFNLDSATSGDKSTITVRIVDTAGNPVADGVPVVFTSDFLAVGSSSRGGCVTANGQCSVDLSVQDPRPLDGQYVIVTASTRVGANAEAISDTIQFTAPRIGDVNVYDAPSGGAVATTRFAGDCKVNVPLNLPLHVGTNASFPAPAQSTVTVISKNPGVTMTVQAGGTVLDQLAVPRQRTRLDLAANISEATCAAGSTAGFDVIVTSPNGNTVARALTLEWTPEAITPPPTP</sequence>
<dbReference type="Pfam" id="PF02369">
    <property type="entry name" value="Big_1"/>
    <property type="match status" value="1"/>
</dbReference>
<feature type="domain" description="Big-1" evidence="2">
    <location>
        <begin position="61"/>
        <end position="156"/>
    </location>
</feature>
<dbReference type="Proteomes" id="UP001212602">
    <property type="component" value="Unassembled WGS sequence"/>
</dbReference>
<reference evidence="3" key="1">
    <citation type="submission" date="2023-01" db="EMBL/GenBank/DDBJ databases">
        <title>Xenophilus mangrovi sp. nov., isolated from soil of Mangrove nature reserve.</title>
        <authorList>
            <person name="Xu S."/>
            <person name="Liu Z."/>
            <person name="Xu Y."/>
        </authorList>
    </citation>
    <scope>NUCLEOTIDE SEQUENCE</scope>
    <source>
        <strain evidence="3">YW8</strain>
    </source>
</reference>
<accession>A0AAE3N5V8</accession>
<dbReference type="SUPFAM" id="SSF49373">
    <property type="entry name" value="Invasin/intimin cell-adhesion fragments"/>
    <property type="match status" value="2"/>
</dbReference>
<dbReference type="RefSeq" id="WP_271427726.1">
    <property type="nucleotide sequence ID" value="NZ_JAQIPB010000003.1"/>
</dbReference>
<gene>
    <name evidence="3" type="ORF">PGB34_08855</name>
</gene>
<comment type="caution">
    <text evidence="3">The sequence shown here is derived from an EMBL/GenBank/DDBJ whole genome shotgun (WGS) entry which is preliminary data.</text>
</comment>
<dbReference type="InterPro" id="IPR008964">
    <property type="entry name" value="Invasin/intimin_cell_adhesion"/>
</dbReference>
<name>A0AAE3N5V8_9BURK</name>
<evidence type="ECO:0000313" key="3">
    <source>
        <dbReference type="EMBL" id="MDA7416475.1"/>
    </source>
</evidence>